<feature type="region of interest" description="Disordered" evidence="1">
    <location>
        <begin position="168"/>
        <end position="203"/>
    </location>
</feature>
<name>A0A5A8C4G6_CAFRO</name>
<protein>
    <submittedName>
        <fullName evidence="3">Uncharacterized protein</fullName>
    </submittedName>
</protein>
<dbReference type="Proteomes" id="UP000322899">
    <property type="component" value="Unassembled WGS sequence"/>
</dbReference>
<dbReference type="EMBL" id="VLTO01000104">
    <property type="protein sequence ID" value="KAA0164170.1"/>
    <property type="molecule type" value="Genomic_DNA"/>
</dbReference>
<keyword evidence="6" id="KW-1185">Reference proteome</keyword>
<gene>
    <name evidence="4" type="ORF">FNF27_07827</name>
    <name evidence="3" type="ORF">FNF29_07836</name>
</gene>
<reference evidence="5 6" key="1">
    <citation type="submission" date="2019-07" db="EMBL/GenBank/DDBJ databases">
        <title>Genomes of Cafeteria roenbergensis.</title>
        <authorList>
            <person name="Fischer M.G."/>
            <person name="Hackl T."/>
            <person name="Roman M."/>
        </authorList>
    </citation>
    <scope>NUCLEOTIDE SEQUENCE [LARGE SCALE GENOMIC DNA]</scope>
    <source>
        <strain evidence="3 6">BVI</strain>
        <strain evidence="4 5">E4-10P</strain>
    </source>
</reference>
<organism evidence="3 6">
    <name type="scientific">Cafeteria roenbergensis</name>
    <name type="common">Marine flagellate</name>
    <dbReference type="NCBI Taxonomy" id="33653"/>
    <lineage>
        <taxon>Eukaryota</taxon>
        <taxon>Sar</taxon>
        <taxon>Stramenopiles</taxon>
        <taxon>Bigyra</taxon>
        <taxon>Opalozoa</taxon>
        <taxon>Bicosoecida</taxon>
        <taxon>Cafeteriaceae</taxon>
        <taxon>Cafeteria</taxon>
    </lineage>
</organism>
<dbReference type="EMBL" id="VLTN01000078">
    <property type="protein sequence ID" value="KAA0146771.1"/>
    <property type="molecule type" value="Genomic_DNA"/>
</dbReference>
<accession>A0A5A8C4G6</accession>
<sequence length="610" mass="65478">MASDDDRFDWGFLSDMRASIRQSQTGALPGAALVALQQAKSKAIARLVVAFEALTEKRRDVWGERALLQLERLWAEAKVSERDRQVFRSAHCEPPMTASKAVAVAQHLSLLSQHCASLESVKAAARARERGVAMLRKVLTDALDGWPSRATGPAAQASRVDEWALAGSQGSIPGSEAGKFERSSSGGSEQDEDSQGLLQEAPRASRAAEAVAARSELAGGKWRARGVEHSSLAALKAGSEAAAAPTFAAAEELSVEERRFAIKHRVRVRALMLHTLRHILAACEGIVRWRSTMWRPHAFLWRGKNLLRTVRKDLEFLARDPAASVLARLHVPQDELDVLLAFWRPPSLRPEGAAPSASAPAGTDFGSVLGLCNRGLLPPDLRLVARVDRALAVVHSEQGLQKRLARETELLESKGLFVPVLRWRLAEPHTEPSDADAVQAALRDTLCGKGASADCQVVLTCDFGLSSGAVLGIVVGVVVAFCLIVGAGVWCARCEAEDDDFTDADSMFRGGRRDSDESHGARGFRFPSFAIMAAKQGSDEDCIEGMAGRVGAKGFATATTARRGSDGTESWIACSDHSLTTCSRDAASARDNFLLTAEGRGLRAHGDDGL</sequence>
<comment type="caution">
    <text evidence="3">The sequence shown here is derived from an EMBL/GenBank/DDBJ whole genome shotgun (WGS) entry which is preliminary data.</text>
</comment>
<keyword evidence="2" id="KW-0472">Membrane</keyword>
<keyword evidence="2" id="KW-0812">Transmembrane</keyword>
<evidence type="ECO:0000256" key="1">
    <source>
        <dbReference type="SAM" id="MobiDB-lite"/>
    </source>
</evidence>
<evidence type="ECO:0000313" key="4">
    <source>
        <dbReference type="EMBL" id="KAA0164170.1"/>
    </source>
</evidence>
<keyword evidence="2" id="KW-1133">Transmembrane helix</keyword>
<evidence type="ECO:0000313" key="6">
    <source>
        <dbReference type="Proteomes" id="UP000323011"/>
    </source>
</evidence>
<evidence type="ECO:0000256" key="2">
    <source>
        <dbReference type="SAM" id="Phobius"/>
    </source>
</evidence>
<dbReference type="OrthoDB" id="10383494at2759"/>
<evidence type="ECO:0000313" key="5">
    <source>
        <dbReference type="Proteomes" id="UP000322899"/>
    </source>
</evidence>
<evidence type="ECO:0000313" key="3">
    <source>
        <dbReference type="EMBL" id="KAA0146771.1"/>
    </source>
</evidence>
<dbReference type="AlphaFoldDB" id="A0A5A8C4G6"/>
<dbReference type="Proteomes" id="UP000323011">
    <property type="component" value="Unassembled WGS sequence"/>
</dbReference>
<proteinExistence type="predicted"/>
<feature type="transmembrane region" description="Helical" evidence="2">
    <location>
        <begin position="469"/>
        <end position="492"/>
    </location>
</feature>